<dbReference type="Proteomes" id="UP000694561">
    <property type="component" value="Unplaced"/>
</dbReference>
<dbReference type="FunFam" id="3.40.1090.10:FF:000009">
    <property type="entry name" value="Patatin like phospholipase domain containing 7"/>
    <property type="match status" value="1"/>
</dbReference>
<dbReference type="InterPro" id="IPR056556">
    <property type="entry name" value="NTE1_P-loop_dom"/>
</dbReference>
<keyword evidence="3 8" id="KW-0378">Hydrolase</keyword>
<evidence type="ECO:0000259" key="10">
    <source>
        <dbReference type="PROSITE" id="PS51635"/>
    </source>
</evidence>
<evidence type="ECO:0000256" key="4">
    <source>
        <dbReference type="ARBA" id="ARBA00022963"/>
    </source>
</evidence>
<dbReference type="Gene3D" id="3.40.1090.10">
    <property type="entry name" value="Cytosolic phospholipase A2 catalytic domain"/>
    <property type="match status" value="1"/>
</dbReference>
<evidence type="ECO:0000256" key="7">
    <source>
        <dbReference type="ARBA" id="ARBA00023136"/>
    </source>
</evidence>
<dbReference type="AlphaFoldDB" id="A0A8C6BTM4"/>
<evidence type="ECO:0000256" key="5">
    <source>
        <dbReference type="ARBA" id="ARBA00022989"/>
    </source>
</evidence>
<reference evidence="11" key="2">
    <citation type="submission" date="2025-09" db="UniProtKB">
        <authorList>
            <consortium name="Ensembl"/>
        </authorList>
    </citation>
    <scope>IDENTIFICATION</scope>
</reference>
<dbReference type="PANTHER" id="PTHR14226:SF23">
    <property type="entry name" value="PATATIN-LIKE PHOSPHOLIPASE DOMAIN-CONTAINING PROTEIN 7"/>
    <property type="match status" value="1"/>
</dbReference>
<dbReference type="InterPro" id="IPR002641">
    <property type="entry name" value="PNPLA_dom"/>
</dbReference>
<keyword evidence="7" id="KW-0472">Membrane</keyword>
<proteinExistence type="predicted"/>
<comment type="caution">
    <text evidence="8">Lacks conserved residue(s) required for the propagation of feature annotation.</text>
</comment>
<sequence length="406" mass="45469">MCPGVCAPLSVPSSIHEHRLSSWLRQQEDIHRIVLYQADSTLTPGTQRCIRQPDFILIVGLGERLCPGGHHPGPNRGRHPCARARTSTRAFTGALCSEEWNYSQIRIRAKQWAEDVMSMVKTMLDLTYPIPSVFVFPGAGFSRSIGSVFKDRQIEDLWVPYFTITTDITASAMRVHTDGSLWRYVRASMSPSGYMPPLCDPKDGHLLMDGGYINNLPDVARSMGAKVVIAIDMGSQDETDLTNYGDALSRWWLLWKRWNPLATKVKVLNMVEIQTRLAYVCCVRQLEMKSSDYCEDLRPPPPTATAPWTSASSTRSAARTTEGHRERGAGCGQGLRQMSPSPLPPTCSPAPTPPSWTSLRSYHVSSLPRGLQHVEDKPSLWHRHPVWLPLNHPRTPRPPWPSDQDG</sequence>
<feature type="active site" description="Nucleophile" evidence="8">
    <location>
        <position position="87"/>
    </location>
</feature>
<feature type="region of interest" description="Disordered" evidence="9">
    <location>
        <begin position="294"/>
        <end position="355"/>
    </location>
</feature>
<evidence type="ECO:0000256" key="9">
    <source>
        <dbReference type="SAM" id="MobiDB-lite"/>
    </source>
</evidence>
<keyword evidence="4 8" id="KW-0442">Lipid degradation</keyword>
<dbReference type="InterPro" id="IPR050301">
    <property type="entry name" value="NTE"/>
</dbReference>
<keyword evidence="5" id="KW-1133">Transmembrane helix</keyword>
<dbReference type="Pfam" id="PF24179">
    <property type="entry name" value="NTE_Ploop"/>
    <property type="match status" value="1"/>
</dbReference>
<evidence type="ECO:0000256" key="3">
    <source>
        <dbReference type="ARBA" id="ARBA00022801"/>
    </source>
</evidence>
<dbReference type="Ensembl" id="ENSMMNT00015021187.1">
    <property type="protein sequence ID" value="ENSMMNP00015019288.1"/>
    <property type="gene ID" value="ENSMMNG00015014176.1"/>
</dbReference>
<feature type="compositionally biased region" description="Pro residues" evidence="9">
    <location>
        <begin position="396"/>
        <end position="406"/>
    </location>
</feature>
<dbReference type="InterPro" id="IPR016035">
    <property type="entry name" value="Acyl_Trfase/lysoPLipase"/>
</dbReference>
<comment type="subcellular location">
    <subcellularLocation>
        <location evidence="1">Membrane</location>
    </subcellularLocation>
</comment>
<evidence type="ECO:0000256" key="6">
    <source>
        <dbReference type="ARBA" id="ARBA00023098"/>
    </source>
</evidence>
<feature type="domain" description="PNPLA" evidence="10">
    <location>
        <begin position="40"/>
        <end position="222"/>
    </location>
</feature>
<feature type="compositionally biased region" description="Pro residues" evidence="9">
    <location>
        <begin position="341"/>
        <end position="354"/>
    </location>
</feature>
<name>A0A8C6BTM4_MONMO</name>
<organism evidence="11 12">
    <name type="scientific">Monodon monoceros</name>
    <name type="common">Narwhal</name>
    <name type="synonym">Ceratodon monodon</name>
    <dbReference type="NCBI Taxonomy" id="40151"/>
    <lineage>
        <taxon>Eukaryota</taxon>
        <taxon>Metazoa</taxon>
        <taxon>Chordata</taxon>
        <taxon>Craniata</taxon>
        <taxon>Vertebrata</taxon>
        <taxon>Euteleostomi</taxon>
        <taxon>Mammalia</taxon>
        <taxon>Eutheria</taxon>
        <taxon>Laurasiatheria</taxon>
        <taxon>Artiodactyla</taxon>
        <taxon>Whippomorpha</taxon>
        <taxon>Cetacea</taxon>
        <taxon>Odontoceti</taxon>
        <taxon>Monodontidae</taxon>
        <taxon>Monodon</taxon>
    </lineage>
</organism>
<evidence type="ECO:0000256" key="8">
    <source>
        <dbReference type="PROSITE-ProRule" id="PRU01161"/>
    </source>
</evidence>
<feature type="short sequence motif" description="DGA/G" evidence="8">
    <location>
        <begin position="209"/>
        <end position="211"/>
    </location>
</feature>
<protein>
    <recommendedName>
        <fullName evidence="10">PNPLA domain-containing protein</fullName>
    </recommendedName>
</protein>
<feature type="region of interest" description="Disordered" evidence="9">
    <location>
        <begin position="382"/>
        <end position="406"/>
    </location>
</feature>
<dbReference type="PANTHER" id="PTHR14226">
    <property type="entry name" value="NEUROPATHY TARGET ESTERASE/SWISS CHEESE D.MELANOGASTER"/>
    <property type="match status" value="1"/>
</dbReference>
<dbReference type="GO" id="GO:0016020">
    <property type="term" value="C:membrane"/>
    <property type="evidence" value="ECO:0007669"/>
    <property type="project" value="UniProtKB-SubCell"/>
</dbReference>
<dbReference type="GO" id="GO:0016042">
    <property type="term" value="P:lipid catabolic process"/>
    <property type="evidence" value="ECO:0007669"/>
    <property type="project" value="UniProtKB-UniRule"/>
</dbReference>
<keyword evidence="6 8" id="KW-0443">Lipid metabolism</keyword>
<evidence type="ECO:0000313" key="11">
    <source>
        <dbReference type="Ensembl" id="ENSMMNP00015019288.1"/>
    </source>
</evidence>
<dbReference type="SUPFAM" id="SSF52151">
    <property type="entry name" value="FabD/lysophospholipase-like"/>
    <property type="match status" value="1"/>
</dbReference>
<dbReference type="GO" id="GO:0005783">
    <property type="term" value="C:endoplasmic reticulum"/>
    <property type="evidence" value="ECO:0007669"/>
    <property type="project" value="TreeGrafter"/>
</dbReference>
<reference evidence="11" key="1">
    <citation type="submission" date="2025-08" db="UniProtKB">
        <authorList>
            <consortium name="Ensembl"/>
        </authorList>
    </citation>
    <scope>IDENTIFICATION</scope>
</reference>
<evidence type="ECO:0000256" key="2">
    <source>
        <dbReference type="ARBA" id="ARBA00022692"/>
    </source>
</evidence>
<dbReference type="PROSITE" id="PS51635">
    <property type="entry name" value="PNPLA"/>
    <property type="match status" value="1"/>
</dbReference>
<dbReference type="GeneTree" id="ENSGT00940000156763"/>
<evidence type="ECO:0000313" key="12">
    <source>
        <dbReference type="Proteomes" id="UP000694561"/>
    </source>
</evidence>
<feature type="compositionally biased region" description="Low complexity" evidence="9">
    <location>
        <begin position="305"/>
        <end position="320"/>
    </location>
</feature>
<keyword evidence="2" id="KW-0812">Transmembrane</keyword>
<accession>A0A8C6BTM4</accession>
<evidence type="ECO:0000256" key="1">
    <source>
        <dbReference type="ARBA" id="ARBA00004370"/>
    </source>
</evidence>
<keyword evidence="12" id="KW-1185">Reference proteome</keyword>
<dbReference type="GO" id="GO:0004622">
    <property type="term" value="F:phosphatidylcholine lysophospholipase activity"/>
    <property type="evidence" value="ECO:0007669"/>
    <property type="project" value="TreeGrafter"/>
</dbReference>
<feature type="active site" description="Proton acceptor" evidence="8">
    <location>
        <position position="209"/>
    </location>
</feature>